<dbReference type="GO" id="GO:1901135">
    <property type="term" value="P:carbohydrate derivative metabolic process"/>
    <property type="evidence" value="ECO:0007669"/>
    <property type="project" value="InterPro"/>
</dbReference>
<dbReference type="Gene3D" id="1.10.10.10">
    <property type="entry name" value="Winged helix-like DNA-binding domain superfamily/Winged helix DNA-binding domain"/>
    <property type="match status" value="1"/>
</dbReference>
<dbReference type="STRING" id="404433.BTW07_06495"/>
<dbReference type="OrthoDB" id="3237351at2"/>
<dbReference type="Pfam" id="PF01380">
    <property type="entry name" value="SIS"/>
    <property type="match status" value="1"/>
</dbReference>
<evidence type="ECO:0000259" key="1">
    <source>
        <dbReference type="PROSITE" id="PS51071"/>
    </source>
</evidence>
<dbReference type="InterPro" id="IPR036388">
    <property type="entry name" value="WH-like_DNA-bd_sf"/>
</dbReference>
<dbReference type="InterPro" id="IPR046348">
    <property type="entry name" value="SIS_dom_sf"/>
</dbReference>
<name>A0A1Q8SU23_9GAMM</name>
<keyword evidence="3" id="KW-1185">Reference proteome</keyword>
<evidence type="ECO:0000313" key="3">
    <source>
        <dbReference type="Proteomes" id="UP000186878"/>
    </source>
</evidence>
<dbReference type="GO" id="GO:0003700">
    <property type="term" value="F:DNA-binding transcription factor activity"/>
    <property type="evidence" value="ECO:0007669"/>
    <property type="project" value="InterPro"/>
</dbReference>
<dbReference type="PANTHER" id="PTHR30514:SF18">
    <property type="entry name" value="RPIR-FAMILY TRANSCRIPTIONAL REGULATOR"/>
    <property type="match status" value="1"/>
</dbReference>
<dbReference type="GO" id="GO:0097367">
    <property type="term" value="F:carbohydrate derivative binding"/>
    <property type="evidence" value="ECO:0007669"/>
    <property type="project" value="InterPro"/>
</dbReference>
<dbReference type="Proteomes" id="UP000186878">
    <property type="component" value="Unassembled WGS sequence"/>
</dbReference>
<feature type="domain" description="HTH rpiR-type" evidence="1">
    <location>
        <begin position="10"/>
        <end position="86"/>
    </location>
</feature>
<protein>
    <submittedName>
        <fullName evidence="2">MurR/RpiR family transcriptional regulator</fullName>
    </submittedName>
</protein>
<dbReference type="InterPro" id="IPR000281">
    <property type="entry name" value="HTH_RpiR"/>
</dbReference>
<dbReference type="PANTHER" id="PTHR30514">
    <property type="entry name" value="GLUCOKINASE"/>
    <property type="match status" value="1"/>
</dbReference>
<reference evidence="2 3" key="1">
    <citation type="submission" date="2016-12" db="EMBL/GenBank/DDBJ databases">
        <title>Draft genome sequences of strains Salinicola socius SMB35, Salinicola sp. MH3R3-1 and Chromohalobacter sp. SMB17 from the Verkhnekamsk potash mining region of Russia.</title>
        <authorList>
            <person name="Mavrodi D.V."/>
            <person name="Olsson B.E."/>
            <person name="Korsakova E.S."/>
            <person name="Pyankova A."/>
            <person name="Mavrodi O.V."/>
            <person name="Plotnikova E.G."/>
        </authorList>
    </citation>
    <scope>NUCLEOTIDE SEQUENCE [LARGE SCALE GENOMIC DNA]</scope>
    <source>
        <strain evidence="2 3">SMB35</strain>
    </source>
</reference>
<sequence length="287" mass="32276">MIMSETSPQTHIGRRLQHHFPDLGPQERRVADFILAHLEDLAVYSATDLSRLSGVSKATVTRLFRRLGYDDFKAVKAHARQLRHYGVPLASRSDALDDGVERFRRHAEREQENLRQCLDGLTPVLFDEVVRALDKAPAVAVIGYRNSYPVALHLRQQLLQARANVRLLPAPNQSLAEELVELEPGALVVLIGFRRRPRLFETLVEALAAREQRVLLIGDPTTAKYADRVTWRLECALETISAFDSYASAMSLVSLLANAMLHRRLAQGRSRIGEVAELYEALDELAP</sequence>
<proteinExistence type="predicted"/>
<accession>A0A1Q8SU23</accession>
<dbReference type="PROSITE" id="PS51071">
    <property type="entry name" value="HTH_RPIR"/>
    <property type="match status" value="1"/>
</dbReference>
<gene>
    <name evidence="2" type="ORF">BTW07_06495</name>
</gene>
<dbReference type="Pfam" id="PF01418">
    <property type="entry name" value="HTH_6"/>
    <property type="match status" value="1"/>
</dbReference>
<dbReference type="InterPro" id="IPR047640">
    <property type="entry name" value="RpiR-like"/>
</dbReference>
<dbReference type="GO" id="GO:0003677">
    <property type="term" value="F:DNA binding"/>
    <property type="evidence" value="ECO:0007669"/>
    <property type="project" value="InterPro"/>
</dbReference>
<dbReference type="SUPFAM" id="SSF53697">
    <property type="entry name" value="SIS domain"/>
    <property type="match status" value="1"/>
</dbReference>
<dbReference type="Gene3D" id="3.40.50.10490">
    <property type="entry name" value="Glucose-6-phosphate isomerase like protein, domain 1"/>
    <property type="match status" value="1"/>
</dbReference>
<comment type="caution">
    <text evidence="2">The sequence shown here is derived from an EMBL/GenBank/DDBJ whole genome shotgun (WGS) entry which is preliminary data.</text>
</comment>
<dbReference type="EMBL" id="MSDO01000007">
    <property type="protein sequence ID" value="OLO04872.1"/>
    <property type="molecule type" value="Genomic_DNA"/>
</dbReference>
<dbReference type="InterPro" id="IPR009057">
    <property type="entry name" value="Homeodomain-like_sf"/>
</dbReference>
<dbReference type="InterPro" id="IPR001347">
    <property type="entry name" value="SIS_dom"/>
</dbReference>
<organism evidence="2 3">
    <name type="scientific">Salinicola socius</name>
    <dbReference type="NCBI Taxonomy" id="404433"/>
    <lineage>
        <taxon>Bacteria</taxon>
        <taxon>Pseudomonadati</taxon>
        <taxon>Pseudomonadota</taxon>
        <taxon>Gammaproteobacteria</taxon>
        <taxon>Oceanospirillales</taxon>
        <taxon>Halomonadaceae</taxon>
        <taxon>Salinicola</taxon>
    </lineage>
</organism>
<dbReference type="SUPFAM" id="SSF46689">
    <property type="entry name" value="Homeodomain-like"/>
    <property type="match status" value="1"/>
</dbReference>
<evidence type="ECO:0000313" key="2">
    <source>
        <dbReference type="EMBL" id="OLO04872.1"/>
    </source>
</evidence>
<dbReference type="AlphaFoldDB" id="A0A1Q8SU23"/>